<keyword evidence="1" id="KW-0539">Nucleus</keyword>
<feature type="region of interest" description="Disordered" evidence="2">
    <location>
        <begin position="89"/>
        <end position="115"/>
    </location>
</feature>
<evidence type="ECO:0000259" key="3">
    <source>
        <dbReference type="PROSITE" id="PS50118"/>
    </source>
</evidence>
<evidence type="ECO:0000256" key="1">
    <source>
        <dbReference type="PROSITE-ProRule" id="PRU00267"/>
    </source>
</evidence>
<organism evidence="4 5">
    <name type="scientific">Chironomus riparius</name>
    <dbReference type="NCBI Taxonomy" id="315576"/>
    <lineage>
        <taxon>Eukaryota</taxon>
        <taxon>Metazoa</taxon>
        <taxon>Ecdysozoa</taxon>
        <taxon>Arthropoda</taxon>
        <taxon>Hexapoda</taxon>
        <taxon>Insecta</taxon>
        <taxon>Pterygota</taxon>
        <taxon>Neoptera</taxon>
        <taxon>Endopterygota</taxon>
        <taxon>Diptera</taxon>
        <taxon>Nematocera</taxon>
        <taxon>Chironomoidea</taxon>
        <taxon>Chironomidae</taxon>
        <taxon>Chironominae</taxon>
        <taxon>Chironomus</taxon>
    </lineage>
</organism>
<dbReference type="SMART" id="SM00398">
    <property type="entry name" value="HMG"/>
    <property type="match status" value="1"/>
</dbReference>
<dbReference type="PANTHER" id="PTHR46584:SF1">
    <property type="entry name" value="HMG DOMAIN-CONTAINING PROTEIN 4"/>
    <property type="match status" value="1"/>
</dbReference>
<dbReference type="Proteomes" id="UP001153620">
    <property type="component" value="Chromosome 2"/>
</dbReference>
<reference evidence="4" key="1">
    <citation type="submission" date="2022-01" db="EMBL/GenBank/DDBJ databases">
        <authorList>
            <person name="King R."/>
        </authorList>
    </citation>
    <scope>NUCLEOTIDE SEQUENCE</scope>
</reference>
<feature type="compositionally biased region" description="Acidic residues" evidence="2">
    <location>
        <begin position="100"/>
        <end position="114"/>
    </location>
</feature>
<evidence type="ECO:0000256" key="2">
    <source>
        <dbReference type="SAM" id="MobiDB-lite"/>
    </source>
</evidence>
<dbReference type="InterPro" id="IPR009071">
    <property type="entry name" value="HMG_box_dom"/>
</dbReference>
<dbReference type="GO" id="GO:0003677">
    <property type="term" value="F:DNA binding"/>
    <property type="evidence" value="ECO:0007669"/>
    <property type="project" value="UniProtKB-UniRule"/>
</dbReference>
<feature type="region of interest" description="Disordered" evidence="2">
    <location>
        <begin position="1"/>
        <end position="20"/>
    </location>
</feature>
<protein>
    <recommendedName>
        <fullName evidence="3">HMG box domain-containing protein</fullName>
    </recommendedName>
</protein>
<feature type="domain" description="HMG box" evidence="3">
    <location>
        <begin position="166"/>
        <end position="234"/>
    </location>
</feature>
<evidence type="ECO:0000313" key="5">
    <source>
        <dbReference type="Proteomes" id="UP001153620"/>
    </source>
</evidence>
<dbReference type="Pfam" id="PF00505">
    <property type="entry name" value="HMG_box"/>
    <property type="match status" value="1"/>
</dbReference>
<accession>A0A9N9RTC4</accession>
<keyword evidence="5" id="KW-1185">Reference proteome</keyword>
<name>A0A9N9RTC4_9DIPT</name>
<dbReference type="PROSITE" id="PS50118">
    <property type="entry name" value="HMG_BOX_2"/>
    <property type="match status" value="1"/>
</dbReference>
<reference evidence="4" key="2">
    <citation type="submission" date="2022-10" db="EMBL/GenBank/DDBJ databases">
        <authorList>
            <consortium name="ENA_rothamsted_submissions"/>
            <consortium name="culmorum"/>
            <person name="King R."/>
        </authorList>
    </citation>
    <scope>NUCLEOTIDE SEQUENCE</scope>
</reference>
<dbReference type="InterPro" id="IPR042477">
    <property type="entry name" value="HMGXB4"/>
</dbReference>
<dbReference type="AlphaFoldDB" id="A0A9N9RTC4"/>
<dbReference type="CDD" id="cd00084">
    <property type="entry name" value="HMG-box_SF"/>
    <property type="match status" value="1"/>
</dbReference>
<proteinExistence type="predicted"/>
<dbReference type="Gene3D" id="1.10.30.10">
    <property type="entry name" value="High mobility group box domain"/>
    <property type="match status" value="1"/>
</dbReference>
<feature type="compositionally biased region" description="Basic and acidic residues" evidence="2">
    <location>
        <begin position="89"/>
        <end position="99"/>
    </location>
</feature>
<keyword evidence="1" id="KW-0238">DNA-binding</keyword>
<feature type="DNA-binding region" description="HMG box" evidence="1">
    <location>
        <begin position="166"/>
        <end position="234"/>
    </location>
</feature>
<dbReference type="EMBL" id="OU895878">
    <property type="protein sequence ID" value="CAG9802924.1"/>
    <property type="molecule type" value="Genomic_DNA"/>
</dbReference>
<dbReference type="GO" id="GO:0005634">
    <property type="term" value="C:nucleus"/>
    <property type="evidence" value="ECO:0007669"/>
    <property type="project" value="UniProtKB-UniRule"/>
</dbReference>
<gene>
    <name evidence="4" type="ORF">CHIRRI_LOCUS5829</name>
</gene>
<dbReference type="SUPFAM" id="SSF47095">
    <property type="entry name" value="HMG-box"/>
    <property type="match status" value="1"/>
</dbReference>
<dbReference type="OrthoDB" id="4777606at2759"/>
<sequence length="435" mass="49532">MDSPKPSCEGDISGVTSRSGRVIKKSTKLMDFTSPDDIERIKAKKMAAASRKLHMAQLSHIKLEPELQIFDMSQEKHFTDHYEEYPSLKDHDDNFTPDHDDLEPDDEEFNETDSDERQMVIKTEDDPEIEFNTPRRSIYITEKSSKKKIIKDGKIVMTKAQRKDKGKTRYTAYMLWAKDARQQISISHPELDFASVSKRLGEMWANVPTNVKYNWKRRAKRLANKMKKSNGAKGGPIQPSKYMQQKYYLNKNSTNNIGQTQMQNVTLTKQQKQLQKLLKSEKSKTQSIQNAQKLQKEKFISPSTAITISSIKSNALVPSTSSHHHRQQIQINRPMDLAPIDVAAHLKLLGESLINIGERLSQHEGQIAVSGSFSVLLDSILCAMGALMCCLNYVPELNFQHNPPLITSDDPNSDEEPKNLFQSVMDNIHYIMPGL</sequence>
<dbReference type="InterPro" id="IPR036910">
    <property type="entry name" value="HMG_box_dom_sf"/>
</dbReference>
<dbReference type="PANTHER" id="PTHR46584">
    <property type="entry name" value="HMG DOMAIN-CONTAINING PROTEIN 4"/>
    <property type="match status" value="1"/>
</dbReference>
<evidence type="ECO:0000313" key="4">
    <source>
        <dbReference type="EMBL" id="CAG9802924.1"/>
    </source>
</evidence>